<dbReference type="NCBIfam" id="NF005085">
    <property type="entry name" value="PRK06520.1"/>
    <property type="match status" value="1"/>
</dbReference>
<sequence length="381" mass="42404">MFTAALCRAPAEFRHATKSSPFRADVVGSLLRPAAIKSARRQYQQGEITAAQLRAVEDEEIIRVVGKQRELGLQVVTDGEFRRAWWHFDFFEGLEGVEGYEAAQGIQFNGVQTKARGIKVTGKLGFNRHPMLEDFRFLQRIAGNATAKMTIPSPSVMHFRGGRAAIDAAVYPDLAEYFADLAAAWRDAIAAFYAAGCRYLQLDDTVWAYLCSTEQQKQIRERGDDPAKLARIYAEVLNQALTDKPADLVVSLHVCRGNFRSTWISEGGYEPVAPILFGEVKVDAFFLEYDTERAGGFEPLRFIKPGHQQAVLGLITSKSGDLEEPGAVLARLREAGKYLSMDQLCLSPQCGFASTEEGNQLTESQQWEKLKLVLAVSRQAW</sequence>
<dbReference type="InterPro" id="IPR038071">
    <property type="entry name" value="UROD/MetE-like_sf"/>
</dbReference>
<accession>A0AAU7QHP2</accession>
<dbReference type="Pfam" id="PF01717">
    <property type="entry name" value="Meth_synt_2"/>
    <property type="match status" value="1"/>
</dbReference>
<evidence type="ECO:0000259" key="1">
    <source>
        <dbReference type="Pfam" id="PF01717"/>
    </source>
</evidence>
<evidence type="ECO:0000313" key="2">
    <source>
        <dbReference type="EMBL" id="XBS71826.1"/>
    </source>
</evidence>
<dbReference type="PANTHER" id="PTHR43844:SF1">
    <property type="entry name" value="METHIONINE SYNTHASE"/>
    <property type="match status" value="1"/>
</dbReference>
<proteinExistence type="predicted"/>
<dbReference type="GO" id="GO:0008270">
    <property type="term" value="F:zinc ion binding"/>
    <property type="evidence" value="ECO:0007669"/>
    <property type="project" value="InterPro"/>
</dbReference>
<feature type="domain" description="Cobalamin-independent methionine synthase MetE C-terminal/archaeal" evidence="1">
    <location>
        <begin position="26"/>
        <end position="356"/>
    </location>
</feature>
<gene>
    <name evidence="2" type="ORF">ABK905_06770</name>
</gene>
<name>A0AAU7QHP2_9GAMM</name>
<dbReference type="SUPFAM" id="SSF51726">
    <property type="entry name" value="UROD/MetE-like"/>
    <property type="match status" value="1"/>
</dbReference>
<dbReference type="InterPro" id="IPR002629">
    <property type="entry name" value="Met_Synth_C/arc"/>
</dbReference>
<dbReference type="CDD" id="cd03311">
    <property type="entry name" value="CIMS_C_terminal_like"/>
    <property type="match status" value="1"/>
</dbReference>
<organism evidence="2">
    <name type="scientific">Acerihabitans sp. KWT182</name>
    <dbReference type="NCBI Taxonomy" id="3157919"/>
    <lineage>
        <taxon>Bacteria</taxon>
        <taxon>Pseudomonadati</taxon>
        <taxon>Pseudomonadota</taxon>
        <taxon>Gammaproteobacteria</taxon>
        <taxon>Enterobacterales</taxon>
        <taxon>Pectobacteriaceae</taxon>
        <taxon>Acerihabitans</taxon>
    </lineage>
</organism>
<dbReference type="AlphaFoldDB" id="A0AAU7QHP2"/>
<dbReference type="Gene3D" id="3.20.20.210">
    <property type="match status" value="1"/>
</dbReference>
<dbReference type="EMBL" id="CP157947">
    <property type="protein sequence ID" value="XBS71826.1"/>
    <property type="molecule type" value="Genomic_DNA"/>
</dbReference>
<dbReference type="GO" id="GO:0009086">
    <property type="term" value="P:methionine biosynthetic process"/>
    <property type="evidence" value="ECO:0007669"/>
    <property type="project" value="InterPro"/>
</dbReference>
<dbReference type="PANTHER" id="PTHR43844">
    <property type="entry name" value="METHIONINE SYNTHASE"/>
    <property type="match status" value="1"/>
</dbReference>
<reference evidence="2" key="1">
    <citation type="submission" date="2024-06" db="EMBL/GenBank/DDBJ databases">
        <authorList>
            <person name="Coelho C."/>
            <person name="Bento M."/>
            <person name="Garcia E."/>
            <person name="Camelo A."/>
            <person name="Brandao I."/>
            <person name="Espirito Santo C."/>
            <person name="Trovao J."/>
            <person name="Verissimo A."/>
            <person name="Costa J."/>
            <person name="Tiago I."/>
        </authorList>
    </citation>
    <scope>NUCLEOTIDE SEQUENCE</scope>
    <source>
        <strain evidence="2">KWT182</strain>
    </source>
</reference>
<protein>
    <submittedName>
        <fullName evidence="2">Cobalamin-independent methionine synthase II family protein</fullName>
    </submittedName>
</protein>
<dbReference type="GO" id="GO:0003871">
    <property type="term" value="F:5-methyltetrahydropteroyltriglutamate-homocysteine S-methyltransferase activity"/>
    <property type="evidence" value="ECO:0007669"/>
    <property type="project" value="InterPro"/>
</dbReference>